<dbReference type="GO" id="GO:0020037">
    <property type="term" value="F:heme binding"/>
    <property type="evidence" value="ECO:0007669"/>
    <property type="project" value="InterPro"/>
</dbReference>
<proteinExistence type="predicted"/>
<accession>A0A0F5LTN8</accession>
<dbReference type="Proteomes" id="UP000184533">
    <property type="component" value="Unassembled WGS sequence"/>
</dbReference>
<dbReference type="RefSeq" id="WP_046134303.1">
    <property type="nucleotide sequence ID" value="NZ_FQVC01000001.1"/>
</dbReference>
<dbReference type="GO" id="GO:0009055">
    <property type="term" value="F:electron transfer activity"/>
    <property type="evidence" value="ECO:0007669"/>
    <property type="project" value="InterPro"/>
</dbReference>
<dbReference type="EMBL" id="LAJF01000045">
    <property type="protein sequence ID" value="KKB85750.1"/>
    <property type="molecule type" value="Genomic_DNA"/>
</dbReference>
<keyword evidence="6" id="KW-0249">Electron transport</keyword>
<evidence type="ECO:0000256" key="5">
    <source>
        <dbReference type="ARBA" id="ARBA00022723"/>
    </source>
</evidence>
<feature type="signal peptide" evidence="9">
    <location>
        <begin position="1"/>
        <end position="21"/>
    </location>
</feature>
<dbReference type="InterPro" id="IPR036909">
    <property type="entry name" value="Cyt_c-like_dom_sf"/>
</dbReference>
<dbReference type="OrthoDB" id="5523448at2"/>
<feature type="chain" id="PRO_5015038338" evidence="9">
    <location>
        <begin position="22"/>
        <end position="131"/>
    </location>
</feature>
<reference evidence="12 14" key="2">
    <citation type="submission" date="2016-11" db="EMBL/GenBank/DDBJ databases">
        <authorList>
            <person name="Jaros S."/>
            <person name="Januszkiewicz K."/>
            <person name="Wedrychowicz H."/>
        </authorList>
    </citation>
    <scope>NUCLEOTIDE SEQUENCE [LARGE SCALE GENOMIC DNA]</scope>
    <source>
        <strain evidence="12 14">DSM 17137</strain>
    </source>
</reference>
<keyword evidence="3 8" id="KW-0349">Heme</keyword>
<keyword evidence="4" id="KW-0679">Respiratory chain</keyword>
<evidence type="ECO:0000259" key="10">
    <source>
        <dbReference type="PROSITE" id="PS51007"/>
    </source>
</evidence>
<evidence type="ECO:0000313" key="13">
    <source>
        <dbReference type="Proteomes" id="UP000033608"/>
    </source>
</evidence>
<dbReference type="Gene3D" id="1.10.760.10">
    <property type="entry name" value="Cytochrome c-like domain"/>
    <property type="match status" value="1"/>
</dbReference>
<dbReference type="PRINTS" id="PR00605">
    <property type="entry name" value="CYTCHROMECIC"/>
</dbReference>
<dbReference type="Proteomes" id="UP000033608">
    <property type="component" value="Unassembled WGS sequence"/>
</dbReference>
<comment type="cofactor">
    <cofactor evidence="1">
        <name>heme c</name>
        <dbReference type="ChEBI" id="CHEBI:61717"/>
    </cofactor>
</comment>
<evidence type="ECO:0000313" key="11">
    <source>
        <dbReference type="EMBL" id="KKB85750.1"/>
    </source>
</evidence>
<evidence type="ECO:0000313" key="12">
    <source>
        <dbReference type="EMBL" id="SHE31121.1"/>
    </source>
</evidence>
<dbReference type="GO" id="GO:0005506">
    <property type="term" value="F:iron ion binding"/>
    <property type="evidence" value="ECO:0007669"/>
    <property type="project" value="InterPro"/>
</dbReference>
<evidence type="ECO:0000256" key="4">
    <source>
        <dbReference type="ARBA" id="ARBA00022660"/>
    </source>
</evidence>
<evidence type="ECO:0000256" key="8">
    <source>
        <dbReference type="PROSITE-ProRule" id="PRU00433"/>
    </source>
</evidence>
<gene>
    <name evidence="12" type="ORF">SAMN02745223_00029</name>
    <name evidence="11" type="ORF">VW29_05480</name>
</gene>
<evidence type="ECO:0000256" key="9">
    <source>
        <dbReference type="SAM" id="SignalP"/>
    </source>
</evidence>
<evidence type="ECO:0000313" key="14">
    <source>
        <dbReference type="Proteomes" id="UP000184533"/>
    </source>
</evidence>
<name>A0A0F5LTN8_9HYPH</name>
<dbReference type="PROSITE" id="PS51007">
    <property type="entry name" value="CYTC"/>
    <property type="match status" value="1"/>
</dbReference>
<organism evidence="11 13">
    <name type="scientific">Devosia limi DSM 17137</name>
    <dbReference type="NCBI Taxonomy" id="1121477"/>
    <lineage>
        <taxon>Bacteria</taxon>
        <taxon>Pseudomonadati</taxon>
        <taxon>Pseudomonadota</taxon>
        <taxon>Alphaproteobacteria</taxon>
        <taxon>Hyphomicrobiales</taxon>
        <taxon>Devosiaceae</taxon>
        <taxon>Devosia</taxon>
    </lineage>
</organism>
<dbReference type="InterPro" id="IPR051459">
    <property type="entry name" value="Cytochrome_c-type_DH"/>
</dbReference>
<evidence type="ECO:0000256" key="3">
    <source>
        <dbReference type="ARBA" id="ARBA00022617"/>
    </source>
</evidence>
<keyword evidence="2" id="KW-0813">Transport</keyword>
<keyword evidence="5 8" id="KW-0479">Metal-binding</keyword>
<dbReference type="Pfam" id="PF13442">
    <property type="entry name" value="Cytochrome_CBB3"/>
    <property type="match status" value="1"/>
</dbReference>
<dbReference type="AlphaFoldDB" id="A0A0F5LTN8"/>
<dbReference type="PANTHER" id="PTHR35008:SF9">
    <property type="entry name" value="CYTOCHROME C DOMAIN-CONTAINING PROTEIN"/>
    <property type="match status" value="1"/>
</dbReference>
<protein>
    <submittedName>
        <fullName evidence="12">Cytochrome c, mono-and diheme variants</fullName>
    </submittedName>
</protein>
<dbReference type="InterPro" id="IPR009056">
    <property type="entry name" value="Cyt_c-like_dom"/>
</dbReference>
<feature type="domain" description="Cytochrome c" evidence="10">
    <location>
        <begin position="35"/>
        <end position="114"/>
    </location>
</feature>
<dbReference type="SUPFAM" id="SSF46626">
    <property type="entry name" value="Cytochrome c"/>
    <property type="match status" value="1"/>
</dbReference>
<evidence type="ECO:0000256" key="6">
    <source>
        <dbReference type="ARBA" id="ARBA00022982"/>
    </source>
</evidence>
<dbReference type="InterPro" id="IPR008168">
    <property type="entry name" value="Cyt_C_IC"/>
</dbReference>
<reference evidence="11 13" key="1">
    <citation type="submission" date="2015-03" db="EMBL/GenBank/DDBJ databases">
        <authorList>
            <person name="Hassan Y.I."/>
            <person name="Lepp D."/>
            <person name="Zhou T."/>
        </authorList>
    </citation>
    <scope>NUCLEOTIDE SEQUENCE [LARGE SCALE GENOMIC DNA]</scope>
    <source>
        <strain evidence="11 13">DSM 17137</strain>
    </source>
</reference>
<keyword evidence="9" id="KW-0732">Signal</keyword>
<sequence length="131" mass="13647">MKSLMIVAAAALAMMATPTLAQSDAAMMFASPSKLTQTDGKDIYNAICAGCHMAEGQGAVGAGMYPALAGNETLEAAGYPIYVIIHGQKAMPALGNVLSDEQIAAVVGYIRTNFGNNYPEEVTVQEVTDSR</sequence>
<dbReference type="PATRIC" id="fig|1121477.3.peg.2182"/>
<keyword evidence="7 8" id="KW-0408">Iron</keyword>
<evidence type="ECO:0000256" key="2">
    <source>
        <dbReference type="ARBA" id="ARBA00022448"/>
    </source>
</evidence>
<evidence type="ECO:0000256" key="1">
    <source>
        <dbReference type="ARBA" id="ARBA00001926"/>
    </source>
</evidence>
<dbReference type="STRING" id="1121477.SAMN02745223_00029"/>
<evidence type="ECO:0000256" key="7">
    <source>
        <dbReference type="ARBA" id="ARBA00023004"/>
    </source>
</evidence>
<dbReference type="PANTHER" id="PTHR35008">
    <property type="entry name" value="BLL4482 PROTEIN-RELATED"/>
    <property type="match status" value="1"/>
</dbReference>
<dbReference type="EMBL" id="FQVC01000001">
    <property type="protein sequence ID" value="SHE31121.1"/>
    <property type="molecule type" value="Genomic_DNA"/>
</dbReference>
<keyword evidence="13" id="KW-1185">Reference proteome</keyword>